<organism evidence="1 2">
    <name type="scientific">Candidatus Portnoybacteria bacterium CG06_land_8_20_14_3_00_39_12</name>
    <dbReference type="NCBI Taxonomy" id="1974809"/>
    <lineage>
        <taxon>Bacteria</taxon>
        <taxon>Candidatus Portnoyibacteriota</taxon>
    </lineage>
</organism>
<dbReference type="EMBL" id="PEVY01000037">
    <property type="protein sequence ID" value="PIU75266.1"/>
    <property type="molecule type" value="Genomic_DNA"/>
</dbReference>
<protein>
    <submittedName>
        <fullName evidence="1">Uncharacterized protein</fullName>
    </submittedName>
</protein>
<comment type="caution">
    <text evidence="1">The sequence shown here is derived from an EMBL/GenBank/DDBJ whole genome shotgun (WGS) entry which is preliminary data.</text>
</comment>
<proteinExistence type="predicted"/>
<dbReference type="AlphaFoldDB" id="A0A2M7AXF7"/>
<gene>
    <name evidence="1" type="ORF">COS76_01700</name>
</gene>
<name>A0A2M7AXF7_9BACT</name>
<dbReference type="Proteomes" id="UP000228775">
    <property type="component" value="Unassembled WGS sequence"/>
</dbReference>
<reference evidence="2" key="1">
    <citation type="submission" date="2017-09" db="EMBL/GenBank/DDBJ databases">
        <title>Depth-based differentiation of microbial function through sediment-hosted aquifers and enrichment of novel symbionts in the deep terrestrial subsurface.</title>
        <authorList>
            <person name="Probst A.J."/>
            <person name="Ladd B."/>
            <person name="Jarett J.K."/>
            <person name="Geller-Mcgrath D.E."/>
            <person name="Sieber C.M.K."/>
            <person name="Emerson J.B."/>
            <person name="Anantharaman K."/>
            <person name="Thomas B.C."/>
            <person name="Malmstrom R."/>
            <person name="Stieglmeier M."/>
            <person name="Klingl A."/>
            <person name="Woyke T."/>
            <person name="Ryan C.M."/>
            <person name="Banfield J.F."/>
        </authorList>
    </citation>
    <scope>NUCLEOTIDE SEQUENCE [LARGE SCALE GENOMIC DNA]</scope>
</reference>
<sequence length="114" mass="12823">MLIHGVPVLFHRQSTSSNAWELHALVYIDGMFVIHTGDDTRFKTIPNQQTLSQKLLLLVGDSTVPDKFVAIVKKSVRDKLGEKLSMMLFESNLPASLVEGLRQTLYNDIEQIIA</sequence>
<evidence type="ECO:0000313" key="2">
    <source>
        <dbReference type="Proteomes" id="UP000228775"/>
    </source>
</evidence>
<accession>A0A2M7AXF7</accession>
<evidence type="ECO:0000313" key="1">
    <source>
        <dbReference type="EMBL" id="PIU75266.1"/>
    </source>
</evidence>